<evidence type="ECO:0000313" key="3">
    <source>
        <dbReference type="Proteomes" id="UP000011083"/>
    </source>
</evidence>
<sequence>MANQQKENEPAVDVYILLEGIKGPVTEPGHEGWIKGLSAQFGVGLAVGGRNRRYRRNQTPEQLEAERKKKEDEEAEAKAAEERGETEEEAWERKVRSSVNCSSPSVSEITVTKESDAASPVVFHHTVLRKPVRRAVVEVVQRSDKATTRFEMDTVFISGFSLSIGRNNRPQESMSLNFQSITFGVRIGEQATTSGYDLTDEVVSLNGEPSKPFWEKKDGDDNDY</sequence>
<dbReference type="KEGG" id="acan:ACA1_133530"/>
<organism evidence="2 3">
    <name type="scientific">Acanthamoeba castellanii (strain ATCC 30010 / Neff)</name>
    <dbReference type="NCBI Taxonomy" id="1257118"/>
    <lineage>
        <taxon>Eukaryota</taxon>
        <taxon>Amoebozoa</taxon>
        <taxon>Discosea</taxon>
        <taxon>Longamoebia</taxon>
        <taxon>Centramoebida</taxon>
        <taxon>Acanthamoebidae</taxon>
        <taxon>Acanthamoeba</taxon>
    </lineage>
</organism>
<dbReference type="Pfam" id="PF05638">
    <property type="entry name" value="T6SS_HCP"/>
    <property type="match status" value="1"/>
</dbReference>
<feature type="region of interest" description="Disordered" evidence="1">
    <location>
        <begin position="52"/>
        <end position="93"/>
    </location>
</feature>
<dbReference type="EMBL" id="KB007930">
    <property type="protein sequence ID" value="ELR19840.1"/>
    <property type="molecule type" value="Genomic_DNA"/>
</dbReference>
<evidence type="ECO:0000256" key="1">
    <source>
        <dbReference type="SAM" id="MobiDB-lite"/>
    </source>
</evidence>
<dbReference type="GeneID" id="14920672"/>
<dbReference type="Gene3D" id="2.30.110.20">
    <property type="entry name" value="Hcp1-like"/>
    <property type="match status" value="1"/>
</dbReference>
<proteinExistence type="predicted"/>
<dbReference type="AlphaFoldDB" id="L8H3Q3"/>
<dbReference type="Proteomes" id="UP000011083">
    <property type="component" value="Unassembled WGS sequence"/>
</dbReference>
<dbReference type="PANTHER" id="PTHR36152">
    <property type="entry name" value="CYTOPLASMIC PROTEIN-RELATED"/>
    <property type="match status" value="1"/>
</dbReference>
<dbReference type="InterPro" id="IPR036624">
    <property type="entry name" value="Hcp1-lik_sf"/>
</dbReference>
<dbReference type="InterPro" id="IPR053165">
    <property type="entry name" value="HSI-I_assembly_Hcp1"/>
</dbReference>
<gene>
    <name evidence="2" type="ORF">ACA1_133530</name>
</gene>
<protein>
    <submittedName>
        <fullName evidence="2">Uncharacterized protein</fullName>
    </submittedName>
</protein>
<dbReference type="InterPro" id="IPR008514">
    <property type="entry name" value="T6SS_Hcp"/>
</dbReference>
<dbReference type="VEuPathDB" id="AmoebaDB:ACA1_133530"/>
<reference evidence="2 3" key="1">
    <citation type="journal article" date="2013" name="Genome Biol.">
        <title>Genome of Acanthamoeba castellanii highlights extensive lateral gene transfer and early evolution of tyrosine kinase signaling.</title>
        <authorList>
            <person name="Clarke M."/>
            <person name="Lohan A.J."/>
            <person name="Liu B."/>
            <person name="Lagkouvardos I."/>
            <person name="Roy S."/>
            <person name="Zafar N."/>
            <person name="Bertelli C."/>
            <person name="Schilde C."/>
            <person name="Kianianmomeni A."/>
            <person name="Burglin T.R."/>
            <person name="Frech C."/>
            <person name="Turcotte B."/>
            <person name="Kopec K.O."/>
            <person name="Synnott J.M."/>
            <person name="Choo C."/>
            <person name="Paponov I."/>
            <person name="Finkler A."/>
            <person name="Soon Heng Tan C."/>
            <person name="Hutchins A.P."/>
            <person name="Weinmeier T."/>
            <person name="Rattei T."/>
            <person name="Chu J.S."/>
            <person name="Gimenez G."/>
            <person name="Irimia M."/>
            <person name="Rigden D.J."/>
            <person name="Fitzpatrick D.A."/>
            <person name="Lorenzo-Morales J."/>
            <person name="Bateman A."/>
            <person name="Chiu C.H."/>
            <person name="Tang P."/>
            <person name="Hegemann P."/>
            <person name="Fromm H."/>
            <person name="Raoult D."/>
            <person name="Greub G."/>
            <person name="Miranda-Saavedra D."/>
            <person name="Chen N."/>
            <person name="Nash P."/>
            <person name="Ginger M.L."/>
            <person name="Horn M."/>
            <person name="Schaap P."/>
            <person name="Caler L."/>
            <person name="Loftus B."/>
        </authorList>
    </citation>
    <scope>NUCLEOTIDE SEQUENCE [LARGE SCALE GENOMIC DNA]</scope>
    <source>
        <strain evidence="2 3">Neff</strain>
    </source>
</reference>
<accession>L8H3Q3</accession>
<feature type="compositionally biased region" description="Basic and acidic residues" evidence="1">
    <location>
        <begin position="64"/>
        <end position="83"/>
    </location>
</feature>
<dbReference type="SUPFAM" id="SSF141452">
    <property type="entry name" value="Hcp1-like"/>
    <property type="match status" value="2"/>
</dbReference>
<dbReference type="RefSeq" id="XP_004341940.1">
    <property type="nucleotide sequence ID" value="XM_004341892.1"/>
</dbReference>
<dbReference type="PANTHER" id="PTHR36152:SF1">
    <property type="entry name" value="UBIQUITIN-LIKE DOMAIN-CONTAINING PROTEIN"/>
    <property type="match status" value="1"/>
</dbReference>
<evidence type="ECO:0000313" key="2">
    <source>
        <dbReference type="EMBL" id="ELR19840.1"/>
    </source>
</evidence>
<name>L8H3Q3_ACACF</name>
<keyword evidence="3" id="KW-1185">Reference proteome</keyword>